<name>A0A016SUF7_9BILA</name>
<dbReference type="OrthoDB" id="10066279at2759"/>
<dbReference type="Proteomes" id="UP000024635">
    <property type="component" value="Unassembled WGS sequence"/>
</dbReference>
<accession>A0A016SUF7</accession>
<keyword evidence="3" id="KW-1185">Reference proteome</keyword>
<gene>
    <name evidence="2" type="primary">Acey_s0175.g519</name>
    <name evidence="2" type="ORF">Y032_0175g519</name>
</gene>
<evidence type="ECO:0000256" key="1">
    <source>
        <dbReference type="SAM" id="MobiDB-lite"/>
    </source>
</evidence>
<reference evidence="3" key="1">
    <citation type="journal article" date="2015" name="Nat. Genet.">
        <title>The genome and transcriptome of the zoonotic hookworm Ancylostoma ceylanicum identify infection-specific gene families.</title>
        <authorList>
            <person name="Schwarz E.M."/>
            <person name="Hu Y."/>
            <person name="Antoshechkin I."/>
            <person name="Miller M.M."/>
            <person name="Sternberg P.W."/>
            <person name="Aroian R.V."/>
        </authorList>
    </citation>
    <scope>NUCLEOTIDE SEQUENCE</scope>
    <source>
        <strain evidence="3">HY135</strain>
    </source>
</reference>
<proteinExistence type="predicted"/>
<protein>
    <submittedName>
        <fullName evidence="2">Uncharacterized protein</fullName>
    </submittedName>
</protein>
<feature type="region of interest" description="Disordered" evidence="1">
    <location>
        <begin position="351"/>
        <end position="377"/>
    </location>
</feature>
<dbReference type="EMBL" id="JARK01001511">
    <property type="protein sequence ID" value="EYB94155.1"/>
    <property type="molecule type" value="Genomic_DNA"/>
</dbReference>
<dbReference type="AlphaFoldDB" id="A0A016SUF7"/>
<comment type="caution">
    <text evidence="2">The sequence shown here is derived from an EMBL/GenBank/DDBJ whole genome shotgun (WGS) entry which is preliminary data.</text>
</comment>
<evidence type="ECO:0000313" key="3">
    <source>
        <dbReference type="Proteomes" id="UP000024635"/>
    </source>
</evidence>
<organism evidence="2 3">
    <name type="scientific">Ancylostoma ceylanicum</name>
    <dbReference type="NCBI Taxonomy" id="53326"/>
    <lineage>
        <taxon>Eukaryota</taxon>
        <taxon>Metazoa</taxon>
        <taxon>Ecdysozoa</taxon>
        <taxon>Nematoda</taxon>
        <taxon>Chromadorea</taxon>
        <taxon>Rhabditida</taxon>
        <taxon>Rhabditina</taxon>
        <taxon>Rhabditomorpha</taxon>
        <taxon>Strongyloidea</taxon>
        <taxon>Ancylostomatidae</taxon>
        <taxon>Ancylostomatinae</taxon>
        <taxon>Ancylostoma</taxon>
    </lineage>
</organism>
<evidence type="ECO:0000313" key="2">
    <source>
        <dbReference type="EMBL" id="EYB94155.1"/>
    </source>
</evidence>
<sequence length="820" mass="89036">MDCCTMSVAPSNAEDSMPCSEIQPNLDSIGRPLLEANDIFYQYHVKTETKLDRVVAKLKGKSLHLNCSPAPDKITSGSSQITRKGRSTERRSKFNVDNILNAKMQRNNCKSDGSEEAAMEVEEYKPVVDQAITEPITCSPSDCKAAMDTTVDTASELGNSFILRATEIPALPALGDLVTISGESIEVDESSNAVSETIDVVGDGVQATKTENSYWLEGAEPVSSDEWEGDSTKAYKSDVEDEEAVDQCSTLGTRSSPYFNQWQQDYDVLASTGENCSPVHSFYLCGDEDISPKSLVGDNNSVDNFSTTVAPKTSSGSECTDDSCSTAHSYLSDQEECHVDDDDVIVSPSADPASEQRAIDAGFDNSESKDDVGQGETEMCSATSDTGCTAQTYVVPTPVANFAPLSYQNYMMQSYVQECESSDASDRTIAYGVAEQSLHPVNSETSSQVLPNPYNQLYSSMVAIQQQSSSLWTLKRQRSSDAEMEAQAYIAKRGVETTTLVAYPNAAGISTNPYMNYLLTSQMAVNSPNAGYYHSPFLNYAASQDPQLNSHLSQQLATEQVQGAAEQKVEGEMGPDFETAYEVEVVEVVEVEGTSAAPSPRTQRSQRARRLPARYRDGDYVCLLSDVESGDEVKTACSSTSSPHINTCATSSNASNEFQAAEQNVHNRDLSSSHFNLAGTRWNAVFSLLEPVDSSQPKGAQYCGDCGCFCASLETARRHVLSHIRLVRFVCKLCGVGGFFATDLRTHLMKGLCTGLSSVLYGLFTVTNAMQADSLCEDADSNNPGGVVFFDGERQIVSSENMYVHKPDAQIELKILQRCM</sequence>